<keyword evidence="6 14" id="KW-1133">Transmembrane helix</keyword>
<evidence type="ECO:0000256" key="6">
    <source>
        <dbReference type="ARBA" id="ARBA00022989"/>
    </source>
</evidence>
<evidence type="ECO:0000256" key="1">
    <source>
        <dbReference type="ARBA" id="ARBA00004141"/>
    </source>
</evidence>
<evidence type="ECO:0000256" key="2">
    <source>
        <dbReference type="ARBA" id="ARBA00009295"/>
    </source>
</evidence>
<gene>
    <name evidence="16" type="ORF">L798_01670</name>
</gene>
<evidence type="ECO:0000256" key="12">
    <source>
        <dbReference type="RuleBase" id="RU000581"/>
    </source>
</evidence>
<organism evidence="16 17">
    <name type="scientific">Zootermopsis nevadensis</name>
    <name type="common">Dampwood termite</name>
    <dbReference type="NCBI Taxonomy" id="136037"/>
    <lineage>
        <taxon>Eukaryota</taxon>
        <taxon>Metazoa</taxon>
        <taxon>Ecdysozoa</taxon>
        <taxon>Arthropoda</taxon>
        <taxon>Hexapoda</taxon>
        <taxon>Insecta</taxon>
        <taxon>Pterygota</taxon>
        <taxon>Neoptera</taxon>
        <taxon>Polyneoptera</taxon>
        <taxon>Dictyoptera</taxon>
        <taxon>Blattodea</taxon>
        <taxon>Blattoidea</taxon>
        <taxon>Termitoidae</taxon>
        <taxon>Termopsidae</taxon>
        <taxon>Zootermopsis</taxon>
    </lineage>
</organism>
<comment type="subcellular location">
    <subcellularLocation>
        <location evidence="1">Membrane</location>
        <topology evidence="1">Multi-pass membrane protein</topology>
    </subcellularLocation>
</comment>
<comment type="cofactor">
    <cofactor evidence="12">
        <name>Fe(2+)</name>
        <dbReference type="ChEBI" id="CHEBI:29033"/>
    </cofactor>
</comment>
<evidence type="ECO:0000256" key="10">
    <source>
        <dbReference type="ARBA" id="ARBA00023136"/>
    </source>
</evidence>
<evidence type="ECO:0000313" key="16">
    <source>
        <dbReference type="EMBL" id="KDR08706.1"/>
    </source>
</evidence>
<comment type="similarity">
    <text evidence="2 12">Belongs to the fatty acid desaturase type 1 family.</text>
</comment>
<dbReference type="PANTHER" id="PTHR11351">
    <property type="entry name" value="ACYL-COA DESATURASE"/>
    <property type="match status" value="1"/>
</dbReference>
<dbReference type="InParanoid" id="A0A067QIN8"/>
<keyword evidence="8" id="KW-0408">Iron</keyword>
<dbReference type="CDD" id="cd03505">
    <property type="entry name" value="Delta9-FADS-like"/>
    <property type="match status" value="1"/>
</dbReference>
<feature type="transmembrane region" description="Helical" evidence="14">
    <location>
        <begin position="49"/>
        <end position="69"/>
    </location>
</feature>
<evidence type="ECO:0000259" key="15">
    <source>
        <dbReference type="Pfam" id="PF00487"/>
    </source>
</evidence>
<reference evidence="16 17" key="1">
    <citation type="journal article" date="2014" name="Nat. Commun.">
        <title>Molecular traces of alternative social organization in a termite genome.</title>
        <authorList>
            <person name="Terrapon N."/>
            <person name="Li C."/>
            <person name="Robertson H.M."/>
            <person name="Ji L."/>
            <person name="Meng X."/>
            <person name="Booth W."/>
            <person name="Chen Z."/>
            <person name="Childers C.P."/>
            <person name="Glastad K.M."/>
            <person name="Gokhale K."/>
            <person name="Gowin J."/>
            <person name="Gronenberg W."/>
            <person name="Hermansen R.A."/>
            <person name="Hu H."/>
            <person name="Hunt B.G."/>
            <person name="Huylmans A.K."/>
            <person name="Khalil S.M."/>
            <person name="Mitchell R.D."/>
            <person name="Munoz-Torres M.C."/>
            <person name="Mustard J.A."/>
            <person name="Pan H."/>
            <person name="Reese J.T."/>
            <person name="Scharf M.E."/>
            <person name="Sun F."/>
            <person name="Vogel H."/>
            <person name="Xiao J."/>
            <person name="Yang W."/>
            <person name="Yang Z."/>
            <person name="Yang Z."/>
            <person name="Zhou J."/>
            <person name="Zhu J."/>
            <person name="Brent C.S."/>
            <person name="Elsik C.G."/>
            <person name="Goodisman M.A."/>
            <person name="Liberles D.A."/>
            <person name="Roe R.M."/>
            <person name="Vargo E.L."/>
            <person name="Vilcinskas A."/>
            <person name="Wang J."/>
            <person name="Bornberg-Bauer E."/>
            <person name="Korb J."/>
            <person name="Zhang G."/>
            <person name="Liebig J."/>
        </authorList>
    </citation>
    <scope>NUCLEOTIDE SEQUENCE [LARGE SCALE GENOMIC DNA]</scope>
    <source>
        <tissue evidence="16">Whole organism</tissue>
    </source>
</reference>
<evidence type="ECO:0000256" key="5">
    <source>
        <dbReference type="ARBA" id="ARBA00022832"/>
    </source>
</evidence>
<evidence type="ECO:0000256" key="3">
    <source>
        <dbReference type="ARBA" id="ARBA00022516"/>
    </source>
</evidence>
<feature type="region of interest" description="Disordered" evidence="13">
    <location>
        <begin position="298"/>
        <end position="320"/>
    </location>
</feature>
<dbReference type="GO" id="GO:0005789">
    <property type="term" value="C:endoplasmic reticulum membrane"/>
    <property type="evidence" value="ECO:0007669"/>
    <property type="project" value="TreeGrafter"/>
</dbReference>
<evidence type="ECO:0000313" key="17">
    <source>
        <dbReference type="Proteomes" id="UP000027135"/>
    </source>
</evidence>
<evidence type="ECO:0000256" key="4">
    <source>
        <dbReference type="ARBA" id="ARBA00022692"/>
    </source>
</evidence>
<dbReference type="OMA" id="IPWYFLG"/>
<dbReference type="PRINTS" id="PR00075">
    <property type="entry name" value="FACDDSATRASE"/>
</dbReference>
<evidence type="ECO:0000256" key="8">
    <source>
        <dbReference type="ARBA" id="ARBA00023004"/>
    </source>
</evidence>
<dbReference type="eggNOG" id="KOG1600">
    <property type="taxonomic scope" value="Eukaryota"/>
</dbReference>
<dbReference type="InterPro" id="IPR005804">
    <property type="entry name" value="FA_desaturase_dom"/>
</dbReference>
<sequence>MTEVDARDEKYKNGEHKQRIKWVNVISIGLFHLPALYALFILHRLNWKTFVWSLLVILTAGFGITGGVHRLWTHRSYKAKWPLRVILALCFSVAGQNTIFDWVRDHRVHHKFSETDADPHNSKRGFFFAHVGWLMQTKHPDVLKYGKMIDMRDVVEDPVVAFHQKFFIPLKIMLCFVLPVLVPPLMWGETWQYSILAAGFLRYMVGLNSTWAVNSAAHIWGNKPYNRGISPAENVSVAIMSMGEGWHNYHHVFPWDYKAAELGNYTFNFTTALIDLFSIVGWAYDLRVPTADMVRRTVESKGDGSHPHWESRQDDAVKSE</sequence>
<keyword evidence="10 14" id="KW-0472">Membrane</keyword>
<proteinExistence type="inferred from homology"/>
<evidence type="ECO:0000256" key="14">
    <source>
        <dbReference type="SAM" id="Phobius"/>
    </source>
</evidence>
<protein>
    <submittedName>
        <fullName evidence="16">Acyl-CoA Delta(11) desaturase</fullName>
    </submittedName>
</protein>
<feature type="transmembrane region" description="Helical" evidence="14">
    <location>
        <begin position="21"/>
        <end position="43"/>
    </location>
</feature>
<keyword evidence="11 12" id="KW-0275">Fatty acid biosynthesis</keyword>
<feature type="transmembrane region" description="Helical" evidence="14">
    <location>
        <begin position="166"/>
        <end position="188"/>
    </location>
</feature>
<keyword evidence="17" id="KW-1185">Reference proteome</keyword>
<dbReference type="InterPro" id="IPR015876">
    <property type="entry name" value="Acyl-CoA_DS"/>
</dbReference>
<dbReference type="PANTHER" id="PTHR11351:SF21">
    <property type="entry name" value="GH07782P"/>
    <property type="match status" value="1"/>
</dbReference>
<evidence type="ECO:0000256" key="13">
    <source>
        <dbReference type="SAM" id="MobiDB-lite"/>
    </source>
</evidence>
<comment type="domain">
    <text evidence="12">The histidine box domains are involved in binding the catalytic metal ions.</text>
</comment>
<dbReference type="GO" id="GO:0006636">
    <property type="term" value="P:unsaturated fatty acid biosynthetic process"/>
    <property type="evidence" value="ECO:0007669"/>
    <property type="project" value="TreeGrafter"/>
</dbReference>
<feature type="domain" description="Fatty acid desaturase" evidence="15">
    <location>
        <begin position="51"/>
        <end position="254"/>
    </location>
</feature>
<evidence type="ECO:0000256" key="9">
    <source>
        <dbReference type="ARBA" id="ARBA00023098"/>
    </source>
</evidence>
<dbReference type="Proteomes" id="UP000027135">
    <property type="component" value="Unassembled WGS sequence"/>
</dbReference>
<name>A0A067QIN8_ZOONE</name>
<dbReference type="EMBL" id="KK853306">
    <property type="protein sequence ID" value="KDR08706.1"/>
    <property type="molecule type" value="Genomic_DNA"/>
</dbReference>
<evidence type="ECO:0000256" key="7">
    <source>
        <dbReference type="ARBA" id="ARBA00023002"/>
    </source>
</evidence>
<keyword evidence="7 12" id="KW-0560">Oxidoreductase</keyword>
<dbReference type="OrthoDB" id="10260134at2759"/>
<dbReference type="AlphaFoldDB" id="A0A067QIN8"/>
<feature type="transmembrane region" description="Helical" evidence="14">
    <location>
        <begin position="81"/>
        <end position="100"/>
    </location>
</feature>
<accession>A0A067QIN8</accession>
<keyword evidence="5" id="KW-0276">Fatty acid metabolism</keyword>
<keyword evidence="9" id="KW-0443">Lipid metabolism</keyword>
<evidence type="ECO:0000256" key="11">
    <source>
        <dbReference type="ARBA" id="ARBA00023160"/>
    </source>
</evidence>
<keyword evidence="4 12" id="KW-0812">Transmembrane</keyword>
<keyword evidence="3 12" id="KW-0444">Lipid biosynthesis</keyword>
<dbReference type="GO" id="GO:0005506">
    <property type="term" value="F:iron ion binding"/>
    <property type="evidence" value="ECO:0007669"/>
    <property type="project" value="TreeGrafter"/>
</dbReference>
<dbReference type="FunCoup" id="A0A067QIN8">
    <property type="interactions" value="51"/>
</dbReference>
<dbReference type="GO" id="GO:0004768">
    <property type="term" value="F:stearoyl-CoA 9-desaturase activity"/>
    <property type="evidence" value="ECO:0007669"/>
    <property type="project" value="TreeGrafter"/>
</dbReference>
<dbReference type="Pfam" id="PF00487">
    <property type="entry name" value="FA_desaturase"/>
    <property type="match status" value="1"/>
</dbReference>